<dbReference type="Proteomes" id="UP000182057">
    <property type="component" value="Unassembled WGS sequence"/>
</dbReference>
<name>A0A1D3UQI2_TANFO</name>
<evidence type="ECO:0000313" key="1">
    <source>
        <dbReference type="EMBL" id="SCQ22238.1"/>
    </source>
</evidence>
<organism evidence="1 2">
    <name type="scientific">Tannerella forsythia</name>
    <name type="common">Bacteroides forsythus</name>
    <dbReference type="NCBI Taxonomy" id="28112"/>
    <lineage>
        <taxon>Bacteria</taxon>
        <taxon>Pseudomonadati</taxon>
        <taxon>Bacteroidota</taxon>
        <taxon>Bacteroidia</taxon>
        <taxon>Bacteroidales</taxon>
        <taxon>Tannerellaceae</taxon>
        <taxon>Tannerella</taxon>
    </lineage>
</organism>
<gene>
    <name evidence="1" type="ORF">TFUB20_01646</name>
</gene>
<evidence type="ECO:0000313" key="2">
    <source>
        <dbReference type="Proteomes" id="UP000182057"/>
    </source>
</evidence>
<sequence>MRRAYTCLWGCPIRAYGGGAYVPVKLCQAFSPPNGVGESIPHPYGMGLKYTGLSALGPRAS</sequence>
<reference evidence="1 2" key="1">
    <citation type="submission" date="2016-09" db="EMBL/GenBank/DDBJ databases">
        <authorList>
            <person name="Capua I."/>
            <person name="De Benedictis P."/>
            <person name="Joannis T."/>
            <person name="Lombin L.H."/>
            <person name="Cattoli G."/>
        </authorList>
    </citation>
    <scope>NUCLEOTIDE SEQUENCE [LARGE SCALE GENOMIC DNA]</scope>
    <source>
        <strain evidence="1 2">UB20</strain>
    </source>
</reference>
<proteinExistence type="predicted"/>
<protein>
    <submittedName>
        <fullName evidence="1">Uncharacterized protein</fullName>
    </submittedName>
</protein>
<dbReference type="EMBL" id="FMMM01000057">
    <property type="protein sequence ID" value="SCQ22238.1"/>
    <property type="molecule type" value="Genomic_DNA"/>
</dbReference>
<accession>A0A1D3UQI2</accession>
<dbReference type="AlphaFoldDB" id="A0A1D3UQI2"/>